<protein>
    <recommendedName>
        <fullName evidence="8">Biopolymer transporter ExbD</fullName>
    </recommendedName>
</protein>
<dbReference type="GO" id="GO:0022857">
    <property type="term" value="F:transmembrane transporter activity"/>
    <property type="evidence" value="ECO:0007669"/>
    <property type="project" value="InterPro"/>
</dbReference>
<dbReference type="InterPro" id="IPR003400">
    <property type="entry name" value="ExbD"/>
</dbReference>
<dbReference type="AlphaFoldDB" id="A0A382ZEY6"/>
<dbReference type="Gene3D" id="3.30.420.270">
    <property type="match status" value="1"/>
</dbReference>
<keyword evidence="2" id="KW-1003">Cell membrane</keyword>
<evidence type="ECO:0000256" key="2">
    <source>
        <dbReference type="ARBA" id="ARBA00022475"/>
    </source>
</evidence>
<evidence type="ECO:0000256" key="3">
    <source>
        <dbReference type="ARBA" id="ARBA00022692"/>
    </source>
</evidence>
<proteinExistence type="predicted"/>
<dbReference type="Pfam" id="PF02472">
    <property type="entry name" value="ExbD"/>
    <property type="match status" value="1"/>
</dbReference>
<comment type="subcellular location">
    <subcellularLocation>
        <location evidence="1">Cell membrane</location>
        <topology evidence="1">Single-pass membrane protein</topology>
    </subcellularLocation>
</comment>
<accession>A0A382ZEY6</accession>
<evidence type="ECO:0000256" key="6">
    <source>
        <dbReference type="SAM" id="Phobius"/>
    </source>
</evidence>
<keyword evidence="4 6" id="KW-1133">Transmembrane helix</keyword>
<feature type="transmembrane region" description="Helical" evidence="6">
    <location>
        <begin position="21"/>
        <end position="40"/>
    </location>
</feature>
<organism evidence="7">
    <name type="scientific">marine metagenome</name>
    <dbReference type="NCBI Taxonomy" id="408172"/>
    <lineage>
        <taxon>unclassified sequences</taxon>
        <taxon>metagenomes</taxon>
        <taxon>ecological metagenomes</taxon>
    </lineage>
</organism>
<gene>
    <name evidence="7" type="ORF">METZ01_LOCUS446948</name>
</gene>
<evidence type="ECO:0000256" key="5">
    <source>
        <dbReference type="ARBA" id="ARBA00023136"/>
    </source>
</evidence>
<dbReference type="PANTHER" id="PTHR30558">
    <property type="entry name" value="EXBD MEMBRANE COMPONENT OF PMF-DRIVEN MACROMOLECULE IMPORT SYSTEM"/>
    <property type="match status" value="1"/>
</dbReference>
<keyword evidence="3 6" id="KW-0812">Transmembrane</keyword>
<dbReference type="EMBL" id="UINC01183366">
    <property type="protein sequence ID" value="SVD94094.1"/>
    <property type="molecule type" value="Genomic_DNA"/>
</dbReference>
<sequence>MARDFKRTKKLDAISEMNVTPLIDLAFSLLIIFMITTPLMEQNIRVDLPFQSRTQELPPEEEKSETISILGDESILWGDRVVTKVELGKLLDKTAKADPFEQPTIHVKADRGLKWQQVVDVIDMIKVRKLKKLSLDTQAK</sequence>
<dbReference type="PANTHER" id="PTHR30558:SF7">
    <property type="entry name" value="TOL-PAL SYSTEM PROTEIN TOLR"/>
    <property type="match status" value="1"/>
</dbReference>
<dbReference type="GO" id="GO:0005886">
    <property type="term" value="C:plasma membrane"/>
    <property type="evidence" value="ECO:0007669"/>
    <property type="project" value="UniProtKB-SubCell"/>
</dbReference>
<evidence type="ECO:0000256" key="4">
    <source>
        <dbReference type="ARBA" id="ARBA00022989"/>
    </source>
</evidence>
<evidence type="ECO:0008006" key="8">
    <source>
        <dbReference type="Google" id="ProtNLM"/>
    </source>
</evidence>
<name>A0A382ZEY6_9ZZZZ</name>
<reference evidence="7" key="1">
    <citation type="submission" date="2018-05" db="EMBL/GenBank/DDBJ databases">
        <authorList>
            <person name="Lanie J.A."/>
            <person name="Ng W.-L."/>
            <person name="Kazmierczak K.M."/>
            <person name="Andrzejewski T.M."/>
            <person name="Davidsen T.M."/>
            <person name="Wayne K.J."/>
            <person name="Tettelin H."/>
            <person name="Glass J.I."/>
            <person name="Rusch D."/>
            <person name="Podicherti R."/>
            <person name="Tsui H.-C.T."/>
            <person name="Winkler M.E."/>
        </authorList>
    </citation>
    <scope>NUCLEOTIDE SEQUENCE</scope>
</reference>
<evidence type="ECO:0000256" key="1">
    <source>
        <dbReference type="ARBA" id="ARBA00004162"/>
    </source>
</evidence>
<keyword evidence="5 6" id="KW-0472">Membrane</keyword>
<evidence type="ECO:0000313" key="7">
    <source>
        <dbReference type="EMBL" id="SVD94094.1"/>
    </source>
</evidence>